<feature type="compositionally biased region" description="Pro residues" evidence="1">
    <location>
        <begin position="1"/>
        <end position="12"/>
    </location>
</feature>
<reference evidence="2" key="1">
    <citation type="submission" date="2020-08" db="EMBL/GenBank/DDBJ databases">
        <title>Multicomponent nature underlies the extraordinary mechanical properties of spider dragline silk.</title>
        <authorList>
            <person name="Kono N."/>
            <person name="Nakamura H."/>
            <person name="Mori M."/>
            <person name="Yoshida Y."/>
            <person name="Ohtoshi R."/>
            <person name="Malay A.D."/>
            <person name="Moran D.A.P."/>
            <person name="Tomita M."/>
            <person name="Numata K."/>
            <person name="Arakawa K."/>
        </authorList>
    </citation>
    <scope>NUCLEOTIDE SEQUENCE</scope>
</reference>
<accession>A0A8X6M7G3</accession>
<comment type="caution">
    <text evidence="2">The sequence shown here is derived from an EMBL/GenBank/DDBJ whole genome shotgun (WGS) entry which is preliminary data.</text>
</comment>
<protein>
    <submittedName>
        <fullName evidence="2">Uncharacterized protein</fullName>
    </submittedName>
</protein>
<name>A0A8X6M7G3_NEPPI</name>
<feature type="region of interest" description="Disordered" evidence="1">
    <location>
        <begin position="1"/>
        <end position="20"/>
    </location>
</feature>
<evidence type="ECO:0000256" key="1">
    <source>
        <dbReference type="SAM" id="MobiDB-lite"/>
    </source>
</evidence>
<sequence>MTPQDPPFPPPHLEGKMSERESFTKANEPLTLGIFPRISEFRRICMRFESCQPKDAWYAVSIISEQLPYVWPAYTAVQMIDILIESIV</sequence>
<organism evidence="2 3">
    <name type="scientific">Nephila pilipes</name>
    <name type="common">Giant wood spider</name>
    <name type="synonym">Nephila maculata</name>
    <dbReference type="NCBI Taxonomy" id="299642"/>
    <lineage>
        <taxon>Eukaryota</taxon>
        <taxon>Metazoa</taxon>
        <taxon>Ecdysozoa</taxon>
        <taxon>Arthropoda</taxon>
        <taxon>Chelicerata</taxon>
        <taxon>Arachnida</taxon>
        <taxon>Araneae</taxon>
        <taxon>Araneomorphae</taxon>
        <taxon>Entelegynae</taxon>
        <taxon>Araneoidea</taxon>
        <taxon>Nephilidae</taxon>
        <taxon>Nephila</taxon>
    </lineage>
</organism>
<dbReference type="Proteomes" id="UP000887013">
    <property type="component" value="Unassembled WGS sequence"/>
</dbReference>
<gene>
    <name evidence="2" type="ORF">NPIL_655771</name>
</gene>
<evidence type="ECO:0000313" key="2">
    <source>
        <dbReference type="EMBL" id="GFS29199.1"/>
    </source>
</evidence>
<dbReference type="EMBL" id="BMAW01041543">
    <property type="protein sequence ID" value="GFS29199.1"/>
    <property type="molecule type" value="Genomic_DNA"/>
</dbReference>
<proteinExistence type="predicted"/>
<keyword evidence="3" id="KW-1185">Reference proteome</keyword>
<dbReference type="AlphaFoldDB" id="A0A8X6M7G3"/>
<evidence type="ECO:0000313" key="3">
    <source>
        <dbReference type="Proteomes" id="UP000887013"/>
    </source>
</evidence>